<evidence type="ECO:0000256" key="8">
    <source>
        <dbReference type="ARBA" id="ARBA00023157"/>
    </source>
</evidence>
<dbReference type="STRING" id="266749.SAMN05421876_1086"/>
<dbReference type="GO" id="GO:0004148">
    <property type="term" value="F:dihydrolipoyl dehydrogenase (NADH) activity"/>
    <property type="evidence" value="ECO:0007669"/>
    <property type="project" value="UniProtKB-EC"/>
</dbReference>
<dbReference type="PRINTS" id="PR00411">
    <property type="entry name" value="PNDRDTASEI"/>
</dbReference>
<keyword evidence="6 14" id="KW-0560">Oxidoreductase</keyword>
<dbReference type="InterPro" id="IPR050151">
    <property type="entry name" value="Class-I_Pyr_Nuc-Dis_Oxidored"/>
</dbReference>
<dbReference type="Pfam" id="PF07992">
    <property type="entry name" value="Pyr_redox_2"/>
    <property type="match status" value="1"/>
</dbReference>
<evidence type="ECO:0000256" key="2">
    <source>
        <dbReference type="ARBA" id="ARBA00012608"/>
    </source>
</evidence>
<dbReference type="InterPro" id="IPR006258">
    <property type="entry name" value="Lipoamide_DH"/>
</dbReference>
<dbReference type="InterPro" id="IPR016156">
    <property type="entry name" value="FAD/NAD-linked_Rdtase_dimer_sf"/>
</dbReference>
<organism evidence="17 18">
    <name type="scientific">Kaistella jeonii</name>
    <dbReference type="NCBI Taxonomy" id="266749"/>
    <lineage>
        <taxon>Bacteria</taxon>
        <taxon>Pseudomonadati</taxon>
        <taxon>Bacteroidota</taxon>
        <taxon>Flavobacteriia</taxon>
        <taxon>Flavobacteriales</taxon>
        <taxon>Weeksellaceae</taxon>
        <taxon>Chryseobacterium group</taxon>
        <taxon>Kaistella</taxon>
    </lineage>
</organism>
<dbReference type="RefSeq" id="WP_039352608.1">
    <property type="nucleotide sequence ID" value="NZ_FOLA01000008.1"/>
</dbReference>
<keyword evidence="8" id="KW-1015">Disulfide bond</keyword>
<dbReference type="InterPro" id="IPR001100">
    <property type="entry name" value="Pyr_nuc-diS_OxRdtase"/>
</dbReference>
<feature type="domain" description="FAD/NAD(P)-binding" evidence="16">
    <location>
        <begin position="4"/>
        <end position="328"/>
    </location>
</feature>
<keyword evidence="18" id="KW-1185">Reference proteome</keyword>
<dbReference type="FunFam" id="3.30.390.30:FF:000001">
    <property type="entry name" value="Dihydrolipoyl dehydrogenase"/>
    <property type="match status" value="1"/>
</dbReference>
<evidence type="ECO:0000256" key="10">
    <source>
        <dbReference type="ARBA" id="ARBA00049187"/>
    </source>
</evidence>
<dbReference type="InterPro" id="IPR023753">
    <property type="entry name" value="FAD/NAD-binding_dom"/>
</dbReference>
<dbReference type="PANTHER" id="PTHR22912">
    <property type="entry name" value="DISULFIDE OXIDOREDUCTASE"/>
    <property type="match status" value="1"/>
</dbReference>
<dbReference type="AlphaFoldDB" id="A0A0C1FKF2"/>
<dbReference type="NCBIfam" id="TIGR01350">
    <property type="entry name" value="lipoamide_DH"/>
    <property type="match status" value="1"/>
</dbReference>
<dbReference type="FunFam" id="3.50.50.60:FF:000001">
    <property type="entry name" value="Dihydrolipoyl dehydrogenase, mitochondrial"/>
    <property type="match status" value="1"/>
</dbReference>
<comment type="miscellaneous">
    <text evidence="14">The active site is a redox-active disulfide bond.</text>
</comment>
<keyword evidence="4 14" id="KW-0285">Flavoprotein</keyword>
<feature type="binding site" evidence="12">
    <location>
        <position position="51"/>
    </location>
    <ligand>
        <name>FAD</name>
        <dbReference type="ChEBI" id="CHEBI:57692"/>
    </ligand>
</feature>
<keyword evidence="5 12" id="KW-0274">FAD</keyword>
<dbReference type="Pfam" id="PF02852">
    <property type="entry name" value="Pyr_redox_dim"/>
    <property type="match status" value="1"/>
</dbReference>
<dbReference type="EMBL" id="JSYL01000007">
    <property type="protein sequence ID" value="KIA88414.1"/>
    <property type="molecule type" value="Genomic_DNA"/>
</dbReference>
<dbReference type="PROSITE" id="PS00076">
    <property type="entry name" value="PYRIDINE_REDOX_1"/>
    <property type="match status" value="1"/>
</dbReference>
<evidence type="ECO:0000313" key="18">
    <source>
        <dbReference type="Proteomes" id="UP000031473"/>
    </source>
</evidence>
<evidence type="ECO:0000256" key="6">
    <source>
        <dbReference type="ARBA" id="ARBA00023002"/>
    </source>
</evidence>
<evidence type="ECO:0000259" key="16">
    <source>
        <dbReference type="Pfam" id="PF07992"/>
    </source>
</evidence>
<feature type="binding site" evidence="12">
    <location>
        <position position="272"/>
    </location>
    <ligand>
        <name>NAD(+)</name>
        <dbReference type="ChEBI" id="CHEBI:57540"/>
    </ligand>
</feature>
<dbReference type="Gene3D" id="3.50.50.60">
    <property type="entry name" value="FAD/NAD(P)-binding domain"/>
    <property type="match status" value="2"/>
</dbReference>
<feature type="binding site" evidence="12">
    <location>
        <begin position="319"/>
        <end position="322"/>
    </location>
    <ligand>
        <name>FAD</name>
        <dbReference type="ChEBI" id="CHEBI:57692"/>
    </ligand>
</feature>
<feature type="binding site" evidence="12">
    <location>
        <position position="115"/>
    </location>
    <ligand>
        <name>FAD</name>
        <dbReference type="ChEBI" id="CHEBI:57692"/>
    </ligand>
</feature>
<dbReference type="PIRSF" id="PIRSF000350">
    <property type="entry name" value="Mercury_reductase_MerA"/>
    <property type="match status" value="1"/>
</dbReference>
<comment type="caution">
    <text evidence="17">The sequence shown here is derived from an EMBL/GenBank/DDBJ whole genome shotgun (WGS) entry which is preliminary data.</text>
</comment>
<evidence type="ECO:0000256" key="5">
    <source>
        <dbReference type="ARBA" id="ARBA00022827"/>
    </source>
</evidence>
<dbReference type="InterPro" id="IPR012999">
    <property type="entry name" value="Pyr_OxRdtase_I_AS"/>
</dbReference>
<evidence type="ECO:0000256" key="14">
    <source>
        <dbReference type="RuleBase" id="RU003692"/>
    </source>
</evidence>
<dbReference type="InterPro" id="IPR036188">
    <property type="entry name" value="FAD/NAD-bd_sf"/>
</dbReference>
<feature type="binding site" evidence="12">
    <location>
        <begin position="181"/>
        <end position="188"/>
    </location>
    <ligand>
        <name>NAD(+)</name>
        <dbReference type="ChEBI" id="CHEBI:57540"/>
    </ligand>
</feature>
<dbReference type="OrthoDB" id="9800167at2"/>
<dbReference type="GO" id="GO:0005737">
    <property type="term" value="C:cytoplasm"/>
    <property type="evidence" value="ECO:0007669"/>
    <property type="project" value="UniProtKB-ARBA"/>
</dbReference>
<evidence type="ECO:0000256" key="12">
    <source>
        <dbReference type="PIRSR" id="PIRSR000350-3"/>
    </source>
</evidence>
<dbReference type="Proteomes" id="UP000031473">
    <property type="component" value="Unassembled WGS sequence"/>
</dbReference>
<name>A0A0C1FKF2_9FLAO</name>
<dbReference type="EC" id="1.8.1.4" evidence="2 14"/>
<reference evidence="17 18" key="1">
    <citation type="submission" date="2014-10" db="EMBL/GenBank/DDBJ databases">
        <title>Kaistella jeonii genome.</title>
        <authorList>
            <person name="Clayton J.T."/>
            <person name="Newman J.D."/>
        </authorList>
    </citation>
    <scope>NUCLEOTIDE SEQUENCE [LARGE SCALE GENOMIC DNA]</scope>
    <source>
        <strain evidence="17 18">DSM 17048</strain>
    </source>
</reference>
<comment type="similarity">
    <text evidence="1 14">Belongs to the class-I pyridine nucleotide-disulfide oxidoreductase family.</text>
</comment>
<dbReference type="PANTHER" id="PTHR22912:SF151">
    <property type="entry name" value="DIHYDROLIPOYL DEHYDROGENASE, MITOCHONDRIAL"/>
    <property type="match status" value="1"/>
</dbReference>
<evidence type="ECO:0000256" key="11">
    <source>
        <dbReference type="PIRSR" id="PIRSR000350-2"/>
    </source>
</evidence>
<comment type="catalytic activity">
    <reaction evidence="10 14">
        <text>N(6)-[(R)-dihydrolipoyl]-L-lysyl-[protein] + NAD(+) = N(6)-[(R)-lipoyl]-L-lysyl-[protein] + NADH + H(+)</text>
        <dbReference type="Rhea" id="RHEA:15045"/>
        <dbReference type="Rhea" id="RHEA-COMP:10474"/>
        <dbReference type="Rhea" id="RHEA-COMP:10475"/>
        <dbReference type="ChEBI" id="CHEBI:15378"/>
        <dbReference type="ChEBI" id="CHEBI:57540"/>
        <dbReference type="ChEBI" id="CHEBI:57945"/>
        <dbReference type="ChEBI" id="CHEBI:83099"/>
        <dbReference type="ChEBI" id="CHEBI:83100"/>
        <dbReference type="EC" id="1.8.1.4"/>
    </reaction>
</comment>
<evidence type="ECO:0000256" key="9">
    <source>
        <dbReference type="ARBA" id="ARBA00023284"/>
    </source>
</evidence>
<dbReference type="GO" id="GO:0050660">
    <property type="term" value="F:flavin adenine dinucleotide binding"/>
    <property type="evidence" value="ECO:0007669"/>
    <property type="project" value="InterPro"/>
</dbReference>
<keyword evidence="12" id="KW-0547">Nucleotide-binding</keyword>
<feature type="binding site" evidence="12">
    <location>
        <position position="313"/>
    </location>
    <ligand>
        <name>FAD</name>
        <dbReference type="ChEBI" id="CHEBI:57692"/>
    </ligand>
</feature>
<dbReference type="PRINTS" id="PR00368">
    <property type="entry name" value="FADPNR"/>
</dbReference>
<evidence type="ECO:0000256" key="1">
    <source>
        <dbReference type="ARBA" id="ARBA00007532"/>
    </source>
</evidence>
<accession>A0A0C1FKF2</accession>
<evidence type="ECO:0000256" key="7">
    <source>
        <dbReference type="ARBA" id="ARBA00023027"/>
    </source>
</evidence>
<feature type="disulfide bond" description="Redox-active" evidence="13">
    <location>
        <begin position="42"/>
        <end position="47"/>
    </location>
</feature>
<gene>
    <name evidence="17" type="ORF">OA86_10245</name>
</gene>
<feature type="domain" description="Pyridine nucleotide-disulphide oxidoreductase dimerisation" evidence="15">
    <location>
        <begin position="347"/>
        <end position="456"/>
    </location>
</feature>
<dbReference type="InterPro" id="IPR004099">
    <property type="entry name" value="Pyr_nucl-diS_OxRdtase_dimer"/>
</dbReference>
<dbReference type="GO" id="GO:0006103">
    <property type="term" value="P:2-oxoglutarate metabolic process"/>
    <property type="evidence" value="ECO:0007669"/>
    <property type="project" value="TreeGrafter"/>
</dbReference>
<keyword evidence="9 14" id="KW-0676">Redox-active center</keyword>
<protein>
    <recommendedName>
        <fullName evidence="3 14">Dihydrolipoyl dehydrogenase</fullName>
        <ecNumber evidence="2 14">1.8.1.4</ecNumber>
    </recommendedName>
</protein>
<dbReference type="SUPFAM" id="SSF51905">
    <property type="entry name" value="FAD/NAD(P)-binding domain"/>
    <property type="match status" value="1"/>
</dbReference>
<proteinExistence type="inferred from homology"/>
<dbReference type="SUPFAM" id="SSF55424">
    <property type="entry name" value="FAD/NAD-linked reductases, dimerisation (C-terminal) domain"/>
    <property type="match status" value="1"/>
</dbReference>
<evidence type="ECO:0000259" key="15">
    <source>
        <dbReference type="Pfam" id="PF02852"/>
    </source>
</evidence>
<keyword evidence="7 12" id="KW-0520">NAD</keyword>
<feature type="binding site" evidence="12">
    <location>
        <position position="204"/>
    </location>
    <ligand>
        <name>NAD(+)</name>
        <dbReference type="ChEBI" id="CHEBI:57540"/>
    </ligand>
</feature>
<evidence type="ECO:0000256" key="4">
    <source>
        <dbReference type="ARBA" id="ARBA00022630"/>
    </source>
</evidence>
<comment type="cofactor">
    <cofactor evidence="12 14">
        <name>FAD</name>
        <dbReference type="ChEBI" id="CHEBI:57692"/>
    </cofactor>
    <text evidence="12 14">Binds 1 FAD per subunit.</text>
</comment>
<dbReference type="Gene3D" id="3.30.390.30">
    <property type="match status" value="1"/>
</dbReference>
<evidence type="ECO:0000313" key="17">
    <source>
        <dbReference type="EMBL" id="KIA88414.1"/>
    </source>
</evidence>
<feature type="active site" description="Proton acceptor" evidence="11">
    <location>
        <position position="445"/>
    </location>
</feature>
<evidence type="ECO:0000256" key="13">
    <source>
        <dbReference type="PIRSR" id="PIRSR000350-4"/>
    </source>
</evidence>
<evidence type="ECO:0000256" key="3">
    <source>
        <dbReference type="ARBA" id="ARBA00016961"/>
    </source>
</evidence>
<feature type="binding site" evidence="12">
    <location>
        <begin position="144"/>
        <end position="146"/>
    </location>
    <ligand>
        <name>FAD</name>
        <dbReference type="ChEBI" id="CHEBI:57692"/>
    </ligand>
</feature>
<sequence length="467" mass="50257">MSQFDVTVIGSGPGGYVAAIRCAQLGFKTAIIEKYSVLGGTCLNVGCIPSKALLDSSEHFYNAKHAFADHGIIINDPVADLSRMIARKSEVVDQTTKGIQFLMDKNKITVFEGVGSFESATQIKVTKNDGSTETIDSKYTIIATGSKPSTLPFITLDKERIITSTEALELKEIPKHLIVIGGGVIGLELGSVYKRLGSEVTVVEFMDKIIPTMDASLSKELNKVLRKQGMKFNLSTGVQSVERNGDTVKVTAKDKKGEEVVFEGDYVLVAVGRKPYTEGLAVEKAGVDLNERGRVKVNEHLQTNVSNIYAIGDVVVGAMLAHKASEEGTMVAELIAGQKPHINYNLIPGVVYTWPEVAAVGKTEEQLKAEGVAIKVGNFPMRALGRSRASGDVDGFIKVIADEKTDEILGVHMIGARAADLIAEAVVAMEYRASAEDISRMSHAHPTYAEAMKEAALDATGKRAIHF</sequence>